<dbReference type="Pfam" id="PF00924">
    <property type="entry name" value="MS_channel_2nd"/>
    <property type="match status" value="1"/>
</dbReference>
<feature type="transmembrane region" description="Helical" evidence="9">
    <location>
        <begin position="293"/>
        <end position="311"/>
    </location>
</feature>
<dbReference type="Gene3D" id="3.30.70.100">
    <property type="match status" value="1"/>
</dbReference>
<feature type="transmembrane region" description="Helical" evidence="9">
    <location>
        <begin position="540"/>
        <end position="560"/>
    </location>
</feature>
<feature type="region of interest" description="Disordered" evidence="8">
    <location>
        <begin position="1"/>
        <end position="30"/>
    </location>
</feature>
<feature type="transmembrane region" description="Helical" evidence="9">
    <location>
        <begin position="373"/>
        <end position="392"/>
    </location>
</feature>
<keyword evidence="7" id="KW-0175">Coiled coil</keyword>
<dbReference type="InterPro" id="IPR006685">
    <property type="entry name" value="MscS_channel_2nd"/>
</dbReference>
<dbReference type="Gene3D" id="2.30.30.60">
    <property type="match status" value="1"/>
</dbReference>
<dbReference type="RefSeq" id="WP_092863330.1">
    <property type="nucleotide sequence ID" value="NZ_FOQH01000010.1"/>
</dbReference>
<feature type="domain" description="Mechanosensitive ion channel MscS" evidence="10">
    <location>
        <begin position="715"/>
        <end position="781"/>
    </location>
</feature>
<accession>A0A1I3LNV5</accession>
<reference evidence="13 14" key="1">
    <citation type="submission" date="2016-10" db="EMBL/GenBank/DDBJ databases">
        <authorList>
            <person name="de Groot N.N."/>
        </authorList>
    </citation>
    <scope>NUCLEOTIDE SEQUENCE [LARGE SCALE GENOMIC DNA]</scope>
    <source>
        <strain evidence="13 14">CGMCC 1.11030</strain>
    </source>
</reference>
<dbReference type="EMBL" id="FOQH01000010">
    <property type="protein sequence ID" value="SFI86459.1"/>
    <property type="molecule type" value="Genomic_DNA"/>
</dbReference>
<feature type="domain" description="DUF3772" evidence="11">
    <location>
        <begin position="219"/>
        <end position="277"/>
    </location>
</feature>
<evidence type="ECO:0000256" key="4">
    <source>
        <dbReference type="ARBA" id="ARBA00022692"/>
    </source>
</evidence>
<dbReference type="InterPro" id="IPR011066">
    <property type="entry name" value="MscS_channel_C_sf"/>
</dbReference>
<feature type="region of interest" description="Disordered" evidence="8">
    <location>
        <begin position="890"/>
        <end position="964"/>
    </location>
</feature>
<keyword evidence="3" id="KW-1003">Cell membrane</keyword>
<dbReference type="Pfam" id="PF21082">
    <property type="entry name" value="MS_channel_3rd"/>
    <property type="match status" value="1"/>
</dbReference>
<evidence type="ECO:0000256" key="1">
    <source>
        <dbReference type="ARBA" id="ARBA00004651"/>
    </source>
</evidence>
<feature type="compositionally biased region" description="Gly residues" evidence="8">
    <location>
        <begin position="949"/>
        <end position="964"/>
    </location>
</feature>
<dbReference type="Gene3D" id="1.10.287.1260">
    <property type="match status" value="1"/>
</dbReference>
<dbReference type="AlphaFoldDB" id="A0A1I3LNV5"/>
<keyword evidence="4 9" id="KW-0812">Transmembrane</keyword>
<feature type="region of interest" description="Disordered" evidence="8">
    <location>
        <begin position="469"/>
        <end position="497"/>
    </location>
</feature>
<feature type="transmembrane region" description="Helical" evidence="9">
    <location>
        <begin position="623"/>
        <end position="648"/>
    </location>
</feature>
<dbReference type="SUPFAM" id="SSF82861">
    <property type="entry name" value="Mechanosensitive channel protein MscS (YggB), transmembrane region"/>
    <property type="match status" value="1"/>
</dbReference>
<dbReference type="PANTHER" id="PTHR30347">
    <property type="entry name" value="POTASSIUM CHANNEL RELATED"/>
    <property type="match status" value="1"/>
</dbReference>
<feature type="compositionally biased region" description="Low complexity" evidence="8">
    <location>
        <begin position="76"/>
        <end position="88"/>
    </location>
</feature>
<evidence type="ECO:0000256" key="2">
    <source>
        <dbReference type="ARBA" id="ARBA00008017"/>
    </source>
</evidence>
<evidence type="ECO:0000256" key="5">
    <source>
        <dbReference type="ARBA" id="ARBA00022989"/>
    </source>
</evidence>
<dbReference type="GO" id="GO:0008381">
    <property type="term" value="F:mechanosensitive monoatomic ion channel activity"/>
    <property type="evidence" value="ECO:0007669"/>
    <property type="project" value="UniProtKB-ARBA"/>
</dbReference>
<feature type="transmembrane region" description="Helical" evidence="9">
    <location>
        <begin position="669"/>
        <end position="691"/>
    </location>
</feature>
<dbReference type="GO" id="GO:0005886">
    <property type="term" value="C:plasma membrane"/>
    <property type="evidence" value="ECO:0007669"/>
    <property type="project" value="UniProtKB-SubCell"/>
</dbReference>
<feature type="coiled-coil region" evidence="7">
    <location>
        <begin position="197"/>
        <end position="224"/>
    </location>
</feature>
<feature type="region of interest" description="Disordered" evidence="8">
    <location>
        <begin position="76"/>
        <end position="116"/>
    </location>
</feature>
<evidence type="ECO:0000259" key="10">
    <source>
        <dbReference type="Pfam" id="PF00924"/>
    </source>
</evidence>
<evidence type="ECO:0000313" key="14">
    <source>
        <dbReference type="Proteomes" id="UP000199377"/>
    </source>
</evidence>
<dbReference type="InterPro" id="IPR049278">
    <property type="entry name" value="MS_channel_C"/>
</dbReference>
<dbReference type="InterPro" id="IPR011014">
    <property type="entry name" value="MscS_channel_TM-2"/>
</dbReference>
<feature type="transmembrane region" description="Helical" evidence="9">
    <location>
        <begin position="332"/>
        <end position="353"/>
    </location>
</feature>
<comment type="subcellular location">
    <subcellularLocation>
        <location evidence="1">Cell membrane</location>
        <topology evidence="1">Multi-pass membrane protein</topology>
    </subcellularLocation>
</comment>
<feature type="transmembrane region" description="Helical" evidence="9">
    <location>
        <begin position="580"/>
        <end position="603"/>
    </location>
</feature>
<keyword evidence="5 9" id="KW-1133">Transmembrane helix</keyword>
<feature type="transmembrane region" description="Helical" evidence="9">
    <location>
        <begin position="515"/>
        <end position="534"/>
    </location>
</feature>
<evidence type="ECO:0000256" key="9">
    <source>
        <dbReference type="SAM" id="Phobius"/>
    </source>
</evidence>
<evidence type="ECO:0000259" key="12">
    <source>
        <dbReference type="Pfam" id="PF21082"/>
    </source>
</evidence>
<sequence>MPRAGQPPRSLRPPRDAEPATAWPPRARAPRRLARAPWRLAAALLLALAVVLSGLGAGPGGGRALAQGSQAAGAAGEAAEAAGDAAQALVPESPSGPHFTPPRPPQAATPQAVEADQGSIDARLEAWADTAHDAESALADGSVSTAEFEAMRARLVRQRDEAASTAERLRAAHQPLAAQLEALGEGATEGGASPRAEAGLSELRHELQDRIDALESRAKRADLAYSRADSLVREIDELIRRRQVEEFLTLGPSPLAPTTWGPALSDTLGLLASLGQETLEVAQARVDRGSSRLLPTALILLAVSAALLLGASRAFTVIRRRLGFGATRGRRALAAALALCARLVAPTLAIVLLRGALAQAELLGPRAEVLADHLASGLVAVAIGFAIAGAWFSPRTPELRLSSLDDAAALRGFARSTLLALTFGLHVSLVEAGASLDLSPAALAVGNLAVMALGAAAMWRLADVLSPGPEAPAAAPAPASEDEEPGDPRPDEDPLAESLQSAATVGRRLERLGAFSLRAVAVVSVALAAAGYYAASQRLFFPAAATAAIVGAGLILFSLIREWVEAALENRTADSGGLRLLTVFFGFVIVIASLPVLALVWGARTADIGEAWRMASAGVEVGGTILTPMVFVTFGLVFAFGYALTRLLQGVMASSVLPNTRLDAGARSAITTGLGWTGITAAALVGIAAAGLDLSNIAIVFGALSVGIGFGLQAIASNFISGIILMIERPVKVGDWILVGGTHGVVKRVAVRATEIETFDKTALIVPNSELISGRVVNYTHNNAVGRLILKAPVAYGTDLKGVQKLLLDIARKDRRVLRYPAPMVLMTGFGQAAIELELRVILRDVNQIFDVQTDLFFEIDRRYREAGIEIPYSQNIVTLRDPERLAAAFRGAPPPTDQGLAVPDPSQAAETPPPAPAPSRRRAAPPPAPKGPAGPGIGAGIAPDIAPGAGGDADGGGGGDGGR</sequence>
<dbReference type="Pfam" id="PF12607">
    <property type="entry name" value="DUF3772"/>
    <property type="match status" value="1"/>
</dbReference>
<feature type="compositionally biased region" description="Low complexity" evidence="8">
    <location>
        <begin position="469"/>
        <end position="479"/>
    </location>
</feature>
<evidence type="ECO:0000256" key="6">
    <source>
        <dbReference type="ARBA" id="ARBA00023136"/>
    </source>
</evidence>
<feature type="transmembrane region" description="Helical" evidence="9">
    <location>
        <begin position="697"/>
        <end position="727"/>
    </location>
</feature>
<name>A0A1I3LNV5_9RHOB</name>
<comment type="similarity">
    <text evidence="2">Belongs to the MscS (TC 1.A.23) family.</text>
</comment>
<keyword evidence="6 9" id="KW-0472">Membrane</keyword>
<dbReference type="InterPro" id="IPR010920">
    <property type="entry name" value="LSM_dom_sf"/>
</dbReference>
<evidence type="ECO:0000256" key="3">
    <source>
        <dbReference type="ARBA" id="ARBA00022475"/>
    </source>
</evidence>
<evidence type="ECO:0000256" key="7">
    <source>
        <dbReference type="SAM" id="Coils"/>
    </source>
</evidence>
<dbReference type="STRING" id="1114924.SAMN05216258_110120"/>
<keyword evidence="14" id="KW-1185">Reference proteome</keyword>
<dbReference type="InterPro" id="IPR022249">
    <property type="entry name" value="DUF3772"/>
</dbReference>
<dbReference type="Proteomes" id="UP000199377">
    <property type="component" value="Unassembled WGS sequence"/>
</dbReference>
<dbReference type="PANTHER" id="PTHR30347:SF1">
    <property type="entry name" value="MECHANOSENSITIVE CHANNEL MSCK"/>
    <property type="match status" value="1"/>
</dbReference>
<evidence type="ECO:0000313" key="13">
    <source>
        <dbReference type="EMBL" id="SFI86459.1"/>
    </source>
</evidence>
<feature type="domain" description="Mechanosensitive ion channel MscS C-terminal" evidence="12">
    <location>
        <begin position="793"/>
        <end position="871"/>
    </location>
</feature>
<dbReference type="InterPro" id="IPR023408">
    <property type="entry name" value="MscS_beta-dom_sf"/>
</dbReference>
<proteinExistence type="inferred from homology"/>
<evidence type="ECO:0000259" key="11">
    <source>
        <dbReference type="Pfam" id="PF12607"/>
    </source>
</evidence>
<protein>
    <submittedName>
        <fullName evidence="13">Small-conductance mechanosensitive channel</fullName>
    </submittedName>
</protein>
<dbReference type="SUPFAM" id="SSF82689">
    <property type="entry name" value="Mechanosensitive channel protein MscS (YggB), C-terminal domain"/>
    <property type="match status" value="1"/>
</dbReference>
<gene>
    <name evidence="13" type="ORF">SAMN05216258_110120</name>
</gene>
<dbReference type="InterPro" id="IPR052702">
    <property type="entry name" value="MscS-like_channel"/>
</dbReference>
<organism evidence="13 14">
    <name type="scientific">Albimonas pacifica</name>
    <dbReference type="NCBI Taxonomy" id="1114924"/>
    <lineage>
        <taxon>Bacteria</taxon>
        <taxon>Pseudomonadati</taxon>
        <taxon>Pseudomonadota</taxon>
        <taxon>Alphaproteobacteria</taxon>
        <taxon>Rhodobacterales</taxon>
        <taxon>Paracoccaceae</taxon>
        <taxon>Albimonas</taxon>
    </lineage>
</organism>
<evidence type="ECO:0000256" key="8">
    <source>
        <dbReference type="SAM" id="MobiDB-lite"/>
    </source>
</evidence>
<dbReference type="SUPFAM" id="SSF50182">
    <property type="entry name" value="Sm-like ribonucleoproteins"/>
    <property type="match status" value="1"/>
</dbReference>
<dbReference type="OrthoDB" id="9799209at2"/>